<dbReference type="AlphaFoldDB" id="A0A4U5TXF6"/>
<feature type="compositionally biased region" description="Basic and acidic residues" evidence="2">
    <location>
        <begin position="175"/>
        <end position="192"/>
    </location>
</feature>
<dbReference type="GO" id="GO:0003676">
    <property type="term" value="F:nucleic acid binding"/>
    <property type="evidence" value="ECO:0007669"/>
    <property type="project" value="InterPro"/>
</dbReference>
<dbReference type="Pfam" id="PF00098">
    <property type="entry name" value="zf-CCHC"/>
    <property type="match status" value="1"/>
</dbReference>
<protein>
    <submittedName>
        <fullName evidence="4">Transposon TX1 uncharacterized 82 kDa protein ORF 1</fullName>
    </submittedName>
</protein>
<feature type="compositionally biased region" description="Basic and acidic residues" evidence="2">
    <location>
        <begin position="199"/>
        <end position="215"/>
    </location>
</feature>
<evidence type="ECO:0000256" key="1">
    <source>
        <dbReference type="PROSITE-ProRule" id="PRU00047"/>
    </source>
</evidence>
<sequence length="391" mass="41882">MNKAVVLFLEKVEQVNMLVETGITVNGLFEPVLPLTQPATRITLSNVPPFISDEFLIKELSRHGKVISPIKKMLSGCKSPLLRHVVSHRRQLFMILNNKAEEFNYRFIVRVEDCDYVLFATSSAAKCFGCGEEGHLANACPSRASPAAPSKASGAAGAAGRPVPAAQRQPGGEVGENRDATGEGSESGRETGEAGGIGEDGKGPGEVGESTKEMGEVGGAGEAGKVSGEVEENRKKTGEAGKVPGEVCEGSAQAENVVMGTGVSEAAPVPAKRRSKRKNVSGAGGGSKAGRLEGQPTAADSSDSDGWVSDCSEVLTDSQEKKLYSEKMLKLFLQKTKGVKGLDLEQHFPDQLTFYYSARHVLRNRATYELTDQEIFRLKKQLVKVRKQIKF</sequence>
<feature type="region of interest" description="Disordered" evidence="2">
    <location>
        <begin position="141"/>
        <end position="307"/>
    </location>
</feature>
<keyword evidence="5" id="KW-1185">Reference proteome</keyword>
<name>A0A4U5TXF6_COLLU</name>
<dbReference type="SMART" id="SM00343">
    <property type="entry name" value="ZnF_C2HC"/>
    <property type="match status" value="1"/>
</dbReference>
<dbReference type="Gene3D" id="4.10.60.10">
    <property type="entry name" value="Zinc finger, CCHC-type"/>
    <property type="match status" value="1"/>
</dbReference>
<keyword evidence="1" id="KW-0863">Zinc-finger</keyword>
<dbReference type="InterPro" id="IPR036875">
    <property type="entry name" value="Znf_CCHC_sf"/>
</dbReference>
<proteinExistence type="predicted"/>
<reference evidence="4 5" key="1">
    <citation type="submission" date="2019-01" db="EMBL/GenBank/DDBJ databases">
        <title>Genome Assembly of Collichthys lucidus.</title>
        <authorList>
            <person name="Cai M."/>
            <person name="Xiao S."/>
        </authorList>
    </citation>
    <scope>NUCLEOTIDE SEQUENCE [LARGE SCALE GENOMIC DNA]</scope>
    <source>
        <strain evidence="4">JT15FE1705JMU</strain>
        <tissue evidence="4">Muscle</tissue>
    </source>
</reference>
<dbReference type="InterPro" id="IPR001878">
    <property type="entry name" value="Znf_CCHC"/>
</dbReference>
<organism evidence="4 5">
    <name type="scientific">Collichthys lucidus</name>
    <name type="common">Big head croaker</name>
    <name type="synonym">Sciaena lucida</name>
    <dbReference type="NCBI Taxonomy" id="240159"/>
    <lineage>
        <taxon>Eukaryota</taxon>
        <taxon>Metazoa</taxon>
        <taxon>Chordata</taxon>
        <taxon>Craniata</taxon>
        <taxon>Vertebrata</taxon>
        <taxon>Euteleostomi</taxon>
        <taxon>Actinopterygii</taxon>
        <taxon>Neopterygii</taxon>
        <taxon>Teleostei</taxon>
        <taxon>Neoteleostei</taxon>
        <taxon>Acanthomorphata</taxon>
        <taxon>Eupercaria</taxon>
        <taxon>Sciaenidae</taxon>
        <taxon>Collichthys</taxon>
    </lineage>
</organism>
<keyword evidence="1" id="KW-0479">Metal-binding</keyword>
<dbReference type="STRING" id="240159.A0A4U5TXF6"/>
<dbReference type="PROSITE" id="PS50158">
    <property type="entry name" value="ZF_CCHC"/>
    <property type="match status" value="1"/>
</dbReference>
<evidence type="ECO:0000313" key="4">
    <source>
        <dbReference type="EMBL" id="TKS66119.1"/>
    </source>
</evidence>
<feature type="compositionally biased region" description="Low complexity" evidence="2">
    <location>
        <begin position="141"/>
        <end position="168"/>
    </location>
</feature>
<evidence type="ECO:0000313" key="5">
    <source>
        <dbReference type="Proteomes" id="UP000298787"/>
    </source>
</evidence>
<dbReference type="Proteomes" id="UP000298787">
    <property type="component" value="Chromosome 1"/>
</dbReference>
<evidence type="ECO:0000259" key="3">
    <source>
        <dbReference type="PROSITE" id="PS50158"/>
    </source>
</evidence>
<dbReference type="GO" id="GO:0008270">
    <property type="term" value="F:zinc ion binding"/>
    <property type="evidence" value="ECO:0007669"/>
    <property type="project" value="UniProtKB-KW"/>
</dbReference>
<gene>
    <name evidence="4" type="ORF">D9C73_000175</name>
</gene>
<evidence type="ECO:0000256" key="2">
    <source>
        <dbReference type="SAM" id="MobiDB-lite"/>
    </source>
</evidence>
<feature type="domain" description="CCHC-type" evidence="3">
    <location>
        <begin position="126"/>
        <end position="142"/>
    </location>
</feature>
<accession>A0A4U5TXF6</accession>
<dbReference type="SUPFAM" id="SSF57756">
    <property type="entry name" value="Retrovirus zinc finger-like domains"/>
    <property type="match status" value="1"/>
</dbReference>
<keyword evidence="1" id="KW-0862">Zinc</keyword>
<dbReference type="EMBL" id="CM014078">
    <property type="protein sequence ID" value="TKS66119.1"/>
    <property type="molecule type" value="Genomic_DNA"/>
</dbReference>